<comment type="caution">
    <text evidence="4">The sequence shown here is derived from an EMBL/GenBank/DDBJ whole genome shotgun (WGS) entry which is preliminary data.</text>
</comment>
<feature type="region of interest" description="Disordered" evidence="2">
    <location>
        <begin position="340"/>
        <end position="368"/>
    </location>
</feature>
<evidence type="ECO:0000313" key="4">
    <source>
        <dbReference type="EMBL" id="KAK7604757.1"/>
    </source>
</evidence>
<accession>A0AAN9YB62</accession>
<feature type="region of interest" description="Disordered" evidence="2">
    <location>
        <begin position="464"/>
        <end position="500"/>
    </location>
</feature>
<organism evidence="4 5">
    <name type="scientific">Parthenolecanium corni</name>
    <dbReference type="NCBI Taxonomy" id="536013"/>
    <lineage>
        <taxon>Eukaryota</taxon>
        <taxon>Metazoa</taxon>
        <taxon>Ecdysozoa</taxon>
        <taxon>Arthropoda</taxon>
        <taxon>Hexapoda</taxon>
        <taxon>Insecta</taxon>
        <taxon>Pterygota</taxon>
        <taxon>Neoptera</taxon>
        <taxon>Paraneoptera</taxon>
        <taxon>Hemiptera</taxon>
        <taxon>Sternorrhyncha</taxon>
        <taxon>Coccoidea</taxon>
        <taxon>Coccidae</taxon>
        <taxon>Parthenolecanium</taxon>
    </lineage>
</organism>
<evidence type="ECO:0000256" key="1">
    <source>
        <dbReference type="ARBA" id="ARBA00010576"/>
    </source>
</evidence>
<evidence type="ECO:0000256" key="2">
    <source>
        <dbReference type="SAM" id="MobiDB-lite"/>
    </source>
</evidence>
<name>A0AAN9YB62_9HEMI</name>
<gene>
    <name evidence="4" type="ORF">V9T40_005943</name>
</gene>
<evidence type="ECO:0000313" key="5">
    <source>
        <dbReference type="Proteomes" id="UP001367676"/>
    </source>
</evidence>
<comment type="similarity">
    <text evidence="1">Belongs to the FAM110 family.</text>
</comment>
<proteinExistence type="inferred from homology"/>
<feature type="domain" description="Centrosome-associated FAM110 C-terminal" evidence="3">
    <location>
        <begin position="437"/>
        <end position="521"/>
    </location>
</feature>
<dbReference type="Pfam" id="PF14160">
    <property type="entry name" value="FAM110_C"/>
    <property type="match status" value="1"/>
</dbReference>
<feature type="region of interest" description="Disordered" evidence="2">
    <location>
        <begin position="166"/>
        <end position="186"/>
    </location>
</feature>
<sequence>MSWPSIWQLPPAKDNGTRKMGIALWNYPSISTKLMTHAAMDLQNGEILVEKRKSAVELLRETKPLYIKSEMVLCGEQESQTNSNATPILQMPLILPSPPPLPSSTLLSSFSRKSKYEIPSSVTDTNSVSDEIVDQFSNVTTHSNNKCNYDDANKTAFQARVDVANDAGPSSSHDSHSFSHRTSLTIGTSSDRCDDVPIAVLRSTRLIQPPPAFRKSVSSSRLQNKLRKLLVSDSMEKVSDDEADADKTSVARHEISLNDSQQECAIGSSNLPNCSSEEANISCGVNSLFGKSLPDLTSVAIGPKHTRPVQYSTSSDSDAREKWSLTKDITWASCDSQRLSPLVKERPTSTEKETEQESELQNDDRNSFVSSPAGSCFSYITPPPLYCDDTGQLESVRQRLLVARSKSDVGDVRNSKTDLMFGVESTTNIVPPIDSPNLNTFFDNLGFDSDEFSSIMATRSSSSSPIYLECDDDSSSIESVGGRGSDDENTQKDQTSAAAKSLSIVERNARVIKWLCNCRKAFEPLRRFTPMPQSR</sequence>
<dbReference type="InterPro" id="IPR025741">
    <property type="entry name" value="FAM110_C"/>
</dbReference>
<dbReference type="AlphaFoldDB" id="A0AAN9YB62"/>
<dbReference type="EMBL" id="JBBCAQ010000003">
    <property type="protein sequence ID" value="KAK7604757.1"/>
    <property type="molecule type" value="Genomic_DNA"/>
</dbReference>
<evidence type="ECO:0000259" key="3">
    <source>
        <dbReference type="Pfam" id="PF14160"/>
    </source>
</evidence>
<feature type="compositionally biased region" description="Basic and acidic residues" evidence="2">
    <location>
        <begin position="343"/>
        <end position="355"/>
    </location>
</feature>
<dbReference type="Proteomes" id="UP001367676">
    <property type="component" value="Unassembled WGS sequence"/>
</dbReference>
<dbReference type="PANTHER" id="PTHR14758">
    <property type="entry name" value="AGAP005440-PA"/>
    <property type="match status" value="1"/>
</dbReference>
<keyword evidence="5" id="KW-1185">Reference proteome</keyword>
<reference evidence="4 5" key="1">
    <citation type="submission" date="2024-03" db="EMBL/GenBank/DDBJ databases">
        <title>Adaptation during the transition from Ophiocordyceps entomopathogen to insect associate is accompanied by gene loss and intensified selection.</title>
        <authorList>
            <person name="Ward C.M."/>
            <person name="Onetto C.A."/>
            <person name="Borneman A.R."/>
        </authorList>
    </citation>
    <scope>NUCLEOTIDE SEQUENCE [LARGE SCALE GENOMIC DNA]</scope>
    <source>
        <strain evidence="4">AWRI1</strain>
        <tissue evidence="4">Single Adult Female</tissue>
    </source>
</reference>
<dbReference type="InterPro" id="IPR025740">
    <property type="entry name" value="FAM110"/>
</dbReference>
<protein>
    <recommendedName>
        <fullName evidence="3">Centrosome-associated FAM110 C-terminal domain-containing protein</fullName>
    </recommendedName>
</protein>
<dbReference type="PANTHER" id="PTHR14758:SF1">
    <property type="entry name" value="CENTROSOME-ASSOCIATED FAM110 C-TERMINAL DOMAIN-CONTAINING PROTEIN"/>
    <property type="match status" value="1"/>
</dbReference>